<dbReference type="PATRIC" id="fig|317.174.peg.1484"/>
<dbReference type="AlphaFoldDB" id="A0A085VB62"/>
<feature type="transmembrane region" description="Helical" evidence="1">
    <location>
        <begin position="12"/>
        <end position="32"/>
    </location>
</feature>
<evidence type="ECO:0000313" key="2">
    <source>
        <dbReference type="EMBL" id="KFE52675.1"/>
    </source>
</evidence>
<gene>
    <name evidence="2" type="ORF">IV02_07295</name>
</gene>
<dbReference type="EMBL" id="JPQT01000096">
    <property type="protein sequence ID" value="KFE52675.1"/>
    <property type="molecule type" value="Genomic_DNA"/>
</dbReference>
<protein>
    <submittedName>
        <fullName evidence="2">Membrane protein</fullName>
    </submittedName>
</protein>
<dbReference type="Pfam" id="PF07077">
    <property type="entry name" value="DUF1345"/>
    <property type="match status" value="1"/>
</dbReference>
<reference evidence="2 3" key="1">
    <citation type="submission" date="2014-07" db="EMBL/GenBank/DDBJ databases">
        <title>Draft Genome Sequences of Environmental Pseudomonas syringae strains.</title>
        <authorList>
            <person name="Baltrus D.A."/>
            <person name="Berge O."/>
            <person name="Morris C."/>
        </authorList>
    </citation>
    <scope>NUCLEOTIDE SEQUENCE [LARGE SCALE GENOMIC DNA]</scope>
    <source>
        <strain evidence="2 3">CEB003</strain>
    </source>
</reference>
<feature type="transmembrane region" description="Helical" evidence="1">
    <location>
        <begin position="111"/>
        <end position="136"/>
    </location>
</feature>
<organism evidence="2 3">
    <name type="scientific">Pseudomonas syringae</name>
    <dbReference type="NCBI Taxonomy" id="317"/>
    <lineage>
        <taxon>Bacteria</taxon>
        <taxon>Pseudomonadati</taxon>
        <taxon>Pseudomonadota</taxon>
        <taxon>Gammaproteobacteria</taxon>
        <taxon>Pseudomonadales</taxon>
        <taxon>Pseudomonadaceae</taxon>
        <taxon>Pseudomonas</taxon>
    </lineage>
</organism>
<dbReference type="InterPro" id="IPR009781">
    <property type="entry name" value="DUF1345"/>
</dbReference>
<sequence>MSHIAHTHPRLSIAAGLGLISGFASAIIAPDISLTTKCLIAWNVGVWIYLGLIMLRTFRTNAEDVERISLIEDENASQVLFTVCIAALASLAAITLELAGTKAMTSDARALHYAFTGLTIVGSWLVTGVIFSLHYARLFYTWKGKEPALRFADGELHPDYWDFLYFSFTLSVAVQTSDVGVATHGLRKTVLSQCLIGFVFNTAILGFSINIAAGLFG</sequence>
<feature type="transmembrane region" description="Helical" evidence="1">
    <location>
        <begin position="78"/>
        <end position="99"/>
    </location>
</feature>
<accession>A0A085VB62</accession>
<evidence type="ECO:0000256" key="1">
    <source>
        <dbReference type="SAM" id="Phobius"/>
    </source>
</evidence>
<evidence type="ECO:0000313" key="3">
    <source>
        <dbReference type="Proteomes" id="UP000028643"/>
    </source>
</evidence>
<dbReference type="Proteomes" id="UP000028643">
    <property type="component" value="Unassembled WGS sequence"/>
</dbReference>
<keyword evidence="1" id="KW-0472">Membrane</keyword>
<comment type="caution">
    <text evidence="2">The sequence shown here is derived from an EMBL/GenBank/DDBJ whole genome shotgun (WGS) entry which is preliminary data.</text>
</comment>
<feature type="transmembrane region" description="Helical" evidence="1">
    <location>
        <begin position="39"/>
        <end position="58"/>
    </location>
</feature>
<dbReference type="RefSeq" id="WP_020289753.1">
    <property type="nucleotide sequence ID" value="NZ_JPQT01000096.1"/>
</dbReference>
<feature type="transmembrane region" description="Helical" evidence="1">
    <location>
        <begin position="194"/>
        <end position="216"/>
    </location>
</feature>
<name>A0A085VB62_PSESX</name>
<proteinExistence type="predicted"/>
<keyword evidence="1" id="KW-1133">Transmembrane helix</keyword>
<keyword evidence="1" id="KW-0812">Transmembrane</keyword>